<name>A0AAD8MSN2_9APIA</name>
<evidence type="ECO:0000256" key="4">
    <source>
        <dbReference type="ARBA" id="ARBA00022750"/>
    </source>
</evidence>
<dbReference type="FunFam" id="2.40.70.10:FF:000016">
    <property type="entry name" value="Probable aspartic protease At2g35615"/>
    <property type="match status" value="1"/>
</dbReference>
<evidence type="ECO:0000256" key="5">
    <source>
        <dbReference type="ARBA" id="ARBA00022801"/>
    </source>
</evidence>
<gene>
    <name evidence="10" type="ORF">POM88_016153</name>
</gene>
<dbReference type="AlphaFoldDB" id="A0AAD8MSN2"/>
<comment type="similarity">
    <text evidence="1">Belongs to the peptidase A1 family.</text>
</comment>
<evidence type="ECO:0000313" key="11">
    <source>
        <dbReference type="Proteomes" id="UP001237642"/>
    </source>
</evidence>
<comment type="caution">
    <text evidence="10">The sequence shown here is derived from an EMBL/GenBank/DDBJ whole genome shotgun (WGS) entry which is preliminary data.</text>
</comment>
<reference evidence="10" key="2">
    <citation type="submission" date="2023-05" db="EMBL/GenBank/DDBJ databases">
        <authorList>
            <person name="Schelkunov M.I."/>
        </authorList>
    </citation>
    <scope>NUCLEOTIDE SEQUENCE</scope>
    <source>
        <strain evidence="10">Hsosn_3</strain>
        <tissue evidence="10">Leaf</tissue>
    </source>
</reference>
<keyword evidence="5" id="KW-0378">Hydrolase</keyword>
<evidence type="ECO:0000256" key="7">
    <source>
        <dbReference type="PIRSR" id="PIRSR601461-1"/>
    </source>
</evidence>
<dbReference type="SUPFAM" id="SSF50630">
    <property type="entry name" value="Acid proteases"/>
    <property type="match status" value="1"/>
</dbReference>
<dbReference type="Pfam" id="PF14541">
    <property type="entry name" value="TAXi_C"/>
    <property type="match status" value="1"/>
</dbReference>
<protein>
    <submittedName>
        <fullName evidence="10">Protein ASPARTIC PROTEASE IN GUARD CELL 1</fullName>
    </submittedName>
</protein>
<dbReference type="GO" id="GO:0004190">
    <property type="term" value="F:aspartic-type endopeptidase activity"/>
    <property type="evidence" value="ECO:0007669"/>
    <property type="project" value="UniProtKB-KW"/>
</dbReference>
<dbReference type="InterPro" id="IPR033121">
    <property type="entry name" value="PEPTIDASE_A1"/>
</dbReference>
<feature type="active site" evidence="7">
    <location>
        <position position="355"/>
    </location>
</feature>
<evidence type="ECO:0000256" key="3">
    <source>
        <dbReference type="ARBA" id="ARBA00022729"/>
    </source>
</evidence>
<dbReference type="PANTHER" id="PTHR13683">
    <property type="entry name" value="ASPARTYL PROTEASES"/>
    <property type="match status" value="1"/>
</dbReference>
<evidence type="ECO:0000256" key="2">
    <source>
        <dbReference type="ARBA" id="ARBA00022670"/>
    </source>
</evidence>
<evidence type="ECO:0000256" key="6">
    <source>
        <dbReference type="ARBA" id="ARBA00023125"/>
    </source>
</evidence>
<dbReference type="PROSITE" id="PS51767">
    <property type="entry name" value="PEPTIDASE_A1"/>
    <property type="match status" value="1"/>
</dbReference>
<evidence type="ECO:0000259" key="9">
    <source>
        <dbReference type="PROSITE" id="PS51767"/>
    </source>
</evidence>
<proteinExistence type="inferred from homology"/>
<dbReference type="EMBL" id="JAUIZM010000004">
    <property type="protein sequence ID" value="KAK1387975.1"/>
    <property type="molecule type" value="Genomic_DNA"/>
</dbReference>
<dbReference type="Gene3D" id="2.40.70.10">
    <property type="entry name" value="Acid Proteases"/>
    <property type="match status" value="2"/>
</dbReference>
<reference evidence="10" key="1">
    <citation type="submission" date="2023-02" db="EMBL/GenBank/DDBJ databases">
        <title>Genome of toxic invasive species Heracleum sosnowskyi carries increased number of genes despite the absence of recent whole-genome duplications.</title>
        <authorList>
            <person name="Schelkunov M."/>
            <person name="Shtratnikova V."/>
            <person name="Makarenko M."/>
            <person name="Klepikova A."/>
            <person name="Omelchenko D."/>
            <person name="Novikova G."/>
            <person name="Obukhova E."/>
            <person name="Bogdanov V."/>
            <person name="Penin A."/>
            <person name="Logacheva M."/>
        </authorList>
    </citation>
    <scope>NUCLEOTIDE SEQUENCE</scope>
    <source>
        <strain evidence="10">Hsosn_3</strain>
        <tissue evidence="10">Leaf</tissue>
    </source>
</reference>
<keyword evidence="4" id="KW-0064">Aspartyl protease</keyword>
<keyword evidence="11" id="KW-1185">Reference proteome</keyword>
<dbReference type="GO" id="GO:0003677">
    <property type="term" value="F:DNA binding"/>
    <property type="evidence" value="ECO:0007669"/>
    <property type="project" value="UniProtKB-KW"/>
</dbReference>
<feature type="signal peptide" evidence="8">
    <location>
        <begin position="1"/>
        <end position="20"/>
    </location>
</feature>
<accession>A0AAD8MSN2</accession>
<evidence type="ECO:0000256" key="8">
    <source>
        <dbReference type="SAM" id="SignalP"/>
    </source>
</evidence>
<evidence type="ECO:0000313" key="10">
    <source>
        <dbReference type="EMBL" id="KAK1387975.1"/>
    </source>
</evidence>
<dbReference type="InterPro" id="IPR001461">
    <property type="entry name" value="Aspartic_peptidase_A1"/>
</dbReference>
<evidence type="ECO:0000256" key="1">
    <source>
        <dbReference type="ARBA" id="ARBA00007447"/>
    </source>
</evidence>
<dbReference type="PANTHER" id="PTHR13683:SF274">
    <property type="entry name" value="PROTEIN ASPARTIC PROTEASE IN GUARD CELL 1"/>
    <property type="match status" value="1"/>
</dbReference>
<feature type="chain" id="PRO_5041947306" evidence="8">
    <location>
        <begin position="21"/>
        <end position="475"/>
    </location>
</feature>
<dbReference type="InterPro" id="IPR032799">
    <property type="entry name" value="TAXi_C"/>
</dbReference>
<dbReference type="Pfam" id="PF14543">
    <property type="entry name" value="TAXi_N"/>
    <property type="match status" value="1"/>
</dbReference>
<feature type="active site" evidence="7">
    <location>
        <position position="155"/>
    </location>
</feature>
<dbReference type="FunFam" id="2.40.70.10:FF:000010">
    <property type="entry name" value="Aspartyl protease family protein 2"/>
    <property type="match status" value="1"/>
</dbReference>
<feature type="domain" description="Peptidase A1" evidence="9">
    <location>
        <begin position="137"/>
        <end position="471"/>
    </location>
</feature>
<dbReference type="GO" id="GO:0006508">
    <property type="term" value="P:proteolysis"/>
    <property type="evidence" value="ECO:0007669"/>
    <property type="project" value="UniProtKB-KW"/>
</dbReference>
<keyword evidence="6" id="KW-0238">DNA-binding</keyword>
<keyword evidence="2 10" id="KW-0645">Protease</keyword>
<keyword evidence="3 8" id="KW-0732">Signal</keyword>
<dbReference type="InterPro" id="IPR021109">
    <property type="entry name" value="Peptidase_aspartic_dom_sf"/>
</dbReference>
<sequence length="475" mass="51768">MANICSSYFIFLLFIPSIFSLKTTTTFDVSSSLHRTQTLFSQNPVLDSLVTRSESAHSLETTQSHLLLPLHPRFSLNKPTHKNYTQLTLSRLARDSSRVNLLNSKLGHDSVRLNSFKAQKNLKTPLTSGVKQGSGEYFTRIGIGTPTKEYYMVIDTGSDLNWMQCEPCSNCYQQSDPIFNPAASSTYQTLSCNSQQCYSLDLASCMYVTDTCLYQVDYGDGSITFGNLATETLSFGRSGTVRNVAIGCGHENQGLFAGAAGLIGLGCTALSLPSQINAKTMSYCLVNRDSVDSSTLEFNSVSPSDSVTAPLVKNNKLPTFFYVEMTGISVGDEDVVLPKGCFEIDKNGHGGIILDSGTAVTRLTTEVYNAVRDAFVKAASNLPSWSKFEIFDTCFDFGKLKKVDVPTVSFHFAGGGTLALKTSNYLVPVDQHGKYCFAFAPTPRSLSIIGNIQQQGTRVSYDIAKSLVSFSPDKC</sequence>
<dbReference type="InterPro" id="IPR032861">
    <property type="entry name" value="TAXi_N"/>
</dbReference>
<organism evidence="10 11">
    <name type="scientific">Heracleum sosnowskyi</name>
    <dbReference type="NCBI Taxonomy" id="360622"/>
    <lineage>
        <taxon>Eukaryota</taxon>
        <taxon>Viridiplantae</taxon>
        <taxon>Streptophyta</taxon>
        <taxon>Embryophyta</taxon>
        <taxon>Tracheophyta</taxon>
        <taxon>Spermatophyta</taxon>
        <taxon>Magnoliopsida</taxon>
        <taxon>eudicotyledons</taxon>
        <taxon>Gunneridae</taxon>
        <taxon>Pentapetalae</taxon>
        <taxon>asterids</taxon>
        <taxon>campanulids</taxon>
        <taxon>Apiales</taxon>
        <taxon>Apiaceae</taxon>
        <taxon>Apioideae</taxon>
        <taxon>apioid superclade</taxon>
        <taxon>Tordylieae</taxon>
        <taxon>Tordyliinae</taxon>
        <taxon>Heracleum</taxon>
    </lineage>
</organism>
<dbReference type="Proteomes" id="UP001237642">
    <property type="component" value="Unassembled WGS sequence"/>
</dbReference>